<organism evidence="6 7">
    <name type="scientific">Oryzias latipes</name>
    <name type="common">Japanese rice fish</name>
    <name type="synonym">Japanese killifish</name>
    <dbReference type="NCBI Taxonomy" id="8090"/>
    <lineage>
        <taxon>Eukaryota</taxon>
        <taxon>Metazoa</taxon>
        <taxon>Chordata</taxon>
        <taxon>Craniata</taxon>
        <taxon>Vertebrata</taxon>
        <taxon>Euteleostomi</taxon>
        <taxon>Actinopterygii</taxon>
        <taxon>Neopterygii</taxon>
        <taxon>Teleostei</taxon>
        <taxon>Neoteleostei</taxon>
        <taxon>Acanthomorphata</taxon>
        <taxon>Ovalentaria</taxon>
        <taxon>Atherinomorphae</taxon>
        <taxon>Beloniformes</taxon>
        <taxon>Adrianichthyidae</taxon>
        <taxon>Oryziinae</taxon>
        <taxon>Oryzias</taxon>
    </lineage>
</organism>
<evidence type="ECO:0000259" key="5">
    <source>
        <dbReference type="PROSITE" id="PS50102"/>
    </source>
</evidence>
<evidence type="ECO:0000256" key="4">
    <source>
        <dbReference type="SAM" id="MobiDB-lite"/>
    </source>
</evidence>
<dbReference type="AlphaFoldDB" id="A0A3P9HZ43"/>
<dbReference type="PANTHER" id="PTHR23236">
    <property type="entry name" value="EUKARYOTIC TRANSLATION INITIATION FACTOR 4B/4H"/>
    <property type="match status" value="1"/>
</dbReference>
<feature type="region of interest" description="Disordered" evidence="4">
    <location>
        <begin position="305"/>
        <end position="358"/>
    </location>
</feature>
<dbReference type="InterPro" id="IPR012677">
    <property type="entry name" value="Nucleotide-bd_a/b_plait_sf"/>
</dbReference>
<dbReference type="SUPFAM" id="SSF54928">
    <property type="entry name" value="RNA-binding domain, RBD"/>
    <property type="match status" value="4"/>
</dbReference>
<dbReference type="GO" id="GO:0003723">
    <property type="term" value="F:RNA binding"/>
    <property type="evidence" value="ECO:0007669"/>
    <property type="project" value="UniProtKB-UniRule"/>
</dbReference>
<feature type="domain" description="RRM" evidence="5">
    <location>
        <begin position="1"/>
        <end position="43"/>
    </location>
</feature>
<dbReference type="CDD" id="cd12404">
    <property type="entry name" value="RRM2_NCL"/>
    <property type="match status" value="1"/>
</dbReference>
<evidence type="ECO:0000256" key="2">
    <source>
        <dbReference type="ARBA" id="ARBA00022884"/>
    </source>
</evidence>
<proteinExistence type="predicted"/>
<reference key="1">
    <citation type="journal article" date="2007" name="Nature">
        <title>The medaka draft genome and insights into vertebrate genome evolution.</title>
        <authorList>
            <person name="Kasahara M."/>
            <person name="Naruse K."/>
            <person name="Sasaki S."/>
            <person name="Nakatani Y."/>
            <person name="Qu W."/>
            <person name="Ahsan B."/>
            <person name="Yamada T."/>
            <person name="Nagayasu Y."/>
            <person name="Doi K."/>
            <person name="Kasai Y."/>
            <person name="Jindo T."/>
            <person name="Kobayashi D."/>
            <person name="Shimada A."/>
            <person name="Toyoda A."/>
            <person name="Kuroki Y."/>
            <person name="Fujiyama A."/>
            <person name="Sasaki T."/>
            <person name="Shimizu A."/>
            <person name="Asakawa S."/>
            <person name="Shimizu N."/>
            <person name="Hashimoto S."/>
            <person name="Yang J."/>
            <person name="Lee Y."/>
            <person name="Matsushima K."/>
            <person name="Sugano S."/>
            <person name="Sakaizumi M."/>
            <person name="Narita T."/>
            <person name="Ohishi K."/>
            <person name="Haga S."/>
            <person name="Ohta F."/>
            <person name="Nomoto H."/>
            <person name="Nogata K."/>
            <person name="Morishita T."/>
            <person name="Endo T."/>
            <person name="Shin-I T."/>
            <person name="Takeda H."/>
            <person name="Morishita S."/>
            <person name="Kohara Y."/>
        </authorList>
    </citation>
    <scope>NUCLEOTIDE SEQUENCE [LARGE SCALE GENOMIC DNA]</scope>
    <source>
        <strain>Hd-rR</strain>
    </source>
</reference>
<dbReference type="InterPro" id="IPR034234">
    <property type="entry name" value="Nucleolin_RRM3"/>
</dbReference>
<feature type="compositionally biased region" description="Gly residues" evidence="4">
    <location>
        <begin position="311"/>
        <end position="346"/>
    </location>
</feature>
<dbReference type="Proteomes" id="UP000265200">
    <property type="component" value="Chromosome 4"/>
</dbReference>
<reference evidence="6" key="3">
    <citation type="submission" date="2025-08" db="UniProtKB">
        <authorList>
            <consortium name="Ensembl"/>
        </authorList>
    </citation>
    <scope>IDENTIFICATION</scope>
    <source>
        <strain evidence="6">HSOK</strain>
    </source>
</reference>
<name>A0A3P9HZ43_ORYLA</name>
<dbReference type="PROSITE" id="PS50102">
    <property type="entry name" value="RRM"/>
    <property type="match status" value="4"/>
</dbReference>
<dbReference type="CDD" id="cd12405">
    <property type="entry name" value="RRM3_NCL"/>
    <property type="match status" value="1"/>
</dbReference>
<protein>
    <submittedName>
        <fullName evidence="6">Nucleolin</fullName>
    </submittedName>
</protein>
<dbReference type="Pfam" id="PF00076">
    <property type="entry name" value="RRM_1"/>
    <property type="match status" value="4"/>
</dbReference>
<evidence type="ECO:0000256" key="1">
    <source>
        <dbReference type="ARBA" id="ARBA00022737"/>
    </source>
</evidence>
<dbReference type="CDD" id="cd12406">
    <property type="entry name" value="RRM4_NCL"/>
    <property type="match status" value="1"/>
</dbReference>
<dbReference type="Ensembl" id="ENSORLT00015020138.1">
    <property type="protein sequence ID" value="ENSORLP00015012894.1"/>
    <property type="gene ID" value="ENSORLG00015013815.1"/>
</dbReference>
<dbReference type="InterPro" id="IPR034233">
    <property type="entry name" value="Nucleolin_RRM2"/>
</dbReference>
<feature type="domain" description="RRM" evidence="5">
    <location>
        <begin position="231"/>
        <end position="306"/>
    </location>
</feature>
<evidence type="ECO:0000313" key="6">
    <source>
        <dbReference type="Ensembl" id="ENSORLP00015012894.1"/>
    </source>
</evidence>
<sequence>MCDIAILKFGYVDFASEEDMNKAMELNGKKFMGQELKLDKARQKDNSQEGKKERDARTLFVKNLPFSATVDDLKELFEDAVDVRLPQGQNGSNRGIAYIEFKSEAVAEKMMEEAQGADVQGRSIILDFVGDKSQKGGRMSVNKTLVVNNLAFSATEDVLQSTFEKAASIRIPQRDGRPKGFAFIEFENAEDAKEALENFNNTEIEGRSIRLEYSQSGGGRDGGRGNSGPTKTLFVKGLSEDTSDQTLRDSFEGAVGARIVTDRETGSSKGFGFVDFDNENDCKAAKEAMEDGEIDGSKVTLDYAKPKGEGGFRGGRGGGGGFGGRGGGFGGRGGFRGGRGRGGGFGAKPQGKKIKFDD</sequence>
<evidence type="ECO:0000256" key="3">
    <source>
        <dbReference type="PROSITE-ProRule" id="PRU00176"/>
    </source>
</evidence>
<dbReference type="Gene3D" id="3.30.70.330">
    <property type="match status" value="4"/>
</dbReference>
<reference evidence="6" key="4">
    <citation type="submission" date="2025-09" db="UniProtKB">
        <authorList>
            <consortium name="Ensembl"/>
        </authorList>
    </citation>
    <scope>IDENTIFICATION</scope>
    <source>
        <strain evidence="6">HSOK</strain>
    </source>
</reference>
<dbReference type="InterPro" id="IPR034235">
    <property type="entry name" value="Nucleolin_RRM4"/>
</dbReference>
<dbReference type="InterPro" id="IPR035979">
    <property type="entry name" value="RBD_domain_sf"/>
</dbReference>
<dbReference type="PANTHER" id="PTHR23236:SF119">
    <property type="entry name" value="NUCLEAR RNA-BINDING PROTEIN SART-3"/>
    <property type="match status" value="1"/>
</dbReference>
<reference evidence="6 7" key="2">
    <citation type="submission" date="2017-04" db="EMBL/GenBank/DDBJ databases">
        <title>CpG methylation of centromeres and impact of large insertions on vertebrate speciation.</title>
        <authorList>
            <person name="Ichikawa K."/>
            <person name="Yoshimura J."/>
            <person name="Morishita S."/>
        </authorList>
    </citation>
    <scope>NUCLEOTIDE SEQUENCE</scope>
    <source>
        <strain evidence="6 7">HSOK</strain>
    </source>
</reference>
<feature type="domain" description="RRM" evidence="5">
    <location>
        <begin position="143"/>
        <end position="216"/>
    </location>
</feature>
<dbReference type="FunFam" id="3.30.70.330:FF:001203">
    <property type="entry name" value="Nucleolin"/>
    <property type="match status" value="1"/>
</dbReference>
<dbReference type="FunFam" id="3.30.70.330:FF:000936">
    <property type="entry name" value="Nucleolin"/>
    <property type="match status" value="1"/>
</dbReference>
<keyword evidence="2 3" id="KW-0694">RNA-binding</keyword>
<dbReference type="SMART" id="SM00360">
    <property type="entry name" value="RRM"/>
    <property type="match status" value="3"/>
</dbReference>
<feature type="domain" description="RRM" evidence="5">
    <location>
        <begin position="57"/>
        <end position="131"/>
    </location>
</feature>
<keyword evidence="1" id="KW-0677">Repeat</keyword>
<evidence type="ECO:0000313" key="7">
    <source>
        <dbReference type="Proteomes" id="UP000265200"/>
    </source>
</evidence>
<accession>A0A3P9HZ43</accession>
<dbReference type="InterPro" id="IPR000504">
    <property type="entry name" value="RRM_dom"/>
</dbReference>